<keyword evidence="3 5" id="KW-1133">Transmembrane helix</keyword>
<evidence type="ECO:0000313" key="7">
    <source>
        <dbReference type="EMBL" id="CAI8028268.1"/>
    </source>
</evidence>
<evidence type="ECO:0000256" key="4">
    <source>
        <dbReference type="ARBA" id="ARBA00023136"/>
    </source>
</evidence>
<organism evidence="7 8">
    <name type="scientific">Geodia barretti</name>
    <name type="common">Barrett's horny sponge</name>
    <dbReference type="NCBI Taxonomy" id="519541"/>
    <lineage>
        <taxon>Eukaryota</taxon>
        <taxon>Metazoa</taxon>
        <taxon>Porifera</taxon>
        <taxon>Demospongiae</taxon>
        <taxon>Heteroscleromorpha</taxon>
        <taxon>Tetractinellida</taxon>
        <taxon>Astrophorina</taxon>
        <taxon>Geodiidae</taxon>
        <taxon>Geodia</taxon>
    </lineage>
</organism>
<dbReference type="GO" id="GO:0016020">
    <property type="term" value="C:membrane"/>
    <property type="evidence" value="ECO:0007669"/>
    <property type="project" value="UniProtKB-SubCell"/>
</dbReference>
<feature type="transmembrane region" description="Helical" evidence="5">
    <location>
        <begin position="20"/>
        <end position="41"/>
    </location>
</feature>
<evidence type="ECO:0000259" key="6">
    <source>
        <dbReference type="Pfam" id="PF13664"/>
    </source>
</evidence>
<evidence type="ECO:0000256" key="5">
    <source>
        <dbReference type="SAM" id="Phobius"/>
    </source>
</evidence>
<dbReference type="PANTHER" id="PTHR23241">
    <property type="entry name" value="LATE EMBRYOGENESIS ABUNDANT PLANTS LEA-RELATED"/>
    <property type="match status" value="1"/>
</dbReference>
<dbReference type="Pfam" id="PF13664">
    <property type="entry name" value="DUF4149"/>
    <property type="match status" value="1"/>
</dbReference>
<accession>A0AA35WNT5</accession>
<name>A0AA35WNT5_GEOBA</name>
<dbReference type="Proteomes" id="UP001174909">
    <property type="component" value="Unassembled WGS sequence"/>
</dbReference>
<reference evidence="7" key="1">
    <citation type="submission" date="2023-03" db="EMBL/GenBank/DDBJ databases">
        <authorList>
            <person name="Steffen K."/>
            <person name="Cardenas P."/>
        </authorList>
    </citation>
    <scope>NUCLEOTIDE SEQUENCE</scope>
</reference>
<evidence type="ECO:0000256" key="2">
    <source>
        <dbReference type="ARBA" id="ARBA00022692"/>
    </source>
</evidence>
<protein>
    <submittedName>
        <fullName evidence="7">Transmembrane protein 205</fullName>
    </submittedName>
</protein>
<dbReference type="AlphaFoldDB" id="A0AA35WNT5"/>
<comment type="caution">
    <text evidence="7">The sequence shown here is derived from an EMBL/GenBank/DDBJ whole genome shotgun (WGS) entry which is preliminary data.</text>
</comment>
<evidence type="ECO:0000256" key="3">
    <source>
        <dbReference type="ARBA" id="ARBA00022989"/>
    </source>
</evidence>
<feature type="transmembrane region" description="Helical" evidence="5">
    <location>
        <begin position="90"/>
        <end position="108"/>
    </location>
</feature>
<gene>
    <name evidence="7" type="ORF">GBAR_LOCUS16139</name>
</gene>
<dbReference type="EMBL" id="CASHTH010002321">
    <property type="protein sequence ID" value="CAI8028268.1"/>
    <property type="molecule type" value="Genomic_DNA"/>
</dbReference>
<keyword evidence="4 5" id="KW-0472">Membrane</keyword>
<comment type="subcellular location">
    <subcellularLocation>
        <location evidence="1">Membrane</location>
    </subcellularLocation>
</comment>
<keyword evidence="8" id="KW-1185">Reference proteome</keyword>
<keyword evidence="2 5" id="KW-0812">Transmembrane</keyword>
<feature type="transmembrane region" description="Helical" evidence="5">
    <location>
        <begin position="161"/>
        <end position="181"/>
    </location>
</feature>
<dbReference type="PANTHER" id="PTHR23241:SF102">
    <property type="entry name" value="LD23009P"/>
    <property type="match status" value="1"/>
</dbReference>
<sequence>MGANFSTMSLVRATHLACFSAWYGTQIWVTFFAGLTMIRYLPRHTFGYMQSKLFPKYFMLGVALSGISLATFLIDNPISSSWSFEQKLQAASHLISFLLVSGNAFYLSPQTTNVMFEKHKLEKEEHAGQAIGAVEEDKAAKLRQNKRYVELERSFSRLHGYSVLFALSSLLSHTVNIWFLAAHLRHT</sequence>
<feature type="domain" description="TMEM205-like" evidence="6">
    <location>
        <begin position="18"/>
        <end position="119"/>
    </location>
</feature>
<proteinExistence type="predicted"/>
<feature type="transmembrane region" description="Helical" evidence="5">
    <location>
        <begin position="53"/>
        <end position="74"/>
    </location>
</feature>
<dbReference type="InterPro" id="IPR053009">
    <property type="entry name" value="Xanthocillin_Biosynth-Assoc"/>
</dbReference>
<evidence type="ECO:0000256" key="1">
    <source>
        <dbReference type="ARBA" id="ARBA00004370"/>
    </source>
</evidence>
<dbReference type="InterPro" id="IPR025423">
    <property type="entry name" value="TMEM205-like"/>
</dbReference>
<evidence type="ECO:0000313" key="8">
    <source>
        <dbReference type="Proteomes" id="UP001174909"/>
    </source>
</evidence>